<dbReference type="Pfam" id="PF08314">
    <property type="entry name" value="Sec39"/>
    <property type="match status" value="1"/>
</dbReference>
<proteinExistence type="predicted"/>
<keyword evidence="3" id="KW-0256">Endoplasmic reticulum</keyword>
<name>A0A6G1S4G2_9ACAR</name>
<accession>A0A6G1S4G2</accession>
<dbReference type="GO" id="GO:0015031">
    <property type="term" value="P:protein transport"/>
    <property type="evidence" value="ECO:0007669"/>
    <property type="project" value="UniProtKB-KW"/>
</dbReference>
<gene>
    <name evidence="6" type="primary">nbas</name>
    <name evidence="6" type="ORF">g.19112</name>
</gene>
<dbReference type="InterPro" id="IPR013244">
    <property type="entry name" value="Sec39_domain"/>
</dbReference>
<dbReference type="PANTHER" id="PTHR15922">
    <property type="entry name" value="NEUROBLASTOMA-AMPLIFIED SEQUENCE"/>
    <property type="match status" value="1"/>
</dbReference>
<dbReference type="GO" id="GO:0070939">
    <property type="term" value="C:Dsl1/NZR complex"/>
    <property type="evidence" value="ECO:0007669"/>
    <property type="project" value="TreeGrafter"/>
</dbReference>
<sequence>MEYIYHLIELVKRLSSYFGLVADKRNFEDAFYQLLHDKNYDEALRLALQHKYLDIDLVYKCKWRNSGITIQSIDNVLGKIQDKLWAINECVQTVPMSYEACRRLIEFGLHEANLKLLYELGSDPAYNYSDGGKHGGKLETDKHKIKQDEKRPLLEDDIGDDAIIELIDFAHLNGQQKELCRCRQNLIRYEHSLRAYENTLGDYRTVQQNFDHVFYDEFRRKCPLNFCLDFANDGDANAVENCLDFYTADLKKHLLAILSNFPETLSPYQYRNLLPCLRGKDKVFEWRSLSGSKPLQDRTDWSSRDRTLTVGSYWKDRQESFETEFYEKNPQLKKFKGPIMTSELLTEWFIERALDIEQRTLLSSCAIQLLHLGTELNIKNLKELHDDLIEFDRIVYDCCTDKDIYLSYQEFKKLSEIDRLILITGDSVKTCKDRFRFYVIPYLHRREQDKIDLEAKTNVLREYFRRLANTREQICRAIYNDLLDRIECDDFVAEWTKGMDDAIDEIGEEIKKIERDRQANQVSMMANQTFALEDFNECYEACQLIMKKNFNECWPICCQLGMNQKFQNNEAKYKLLAFALAHCHDPDGKVSAKILDYIIELRKRDEKIQLAYLKRNM</sequence>
<evidence type="ECO:0000313" key="6">
    <source>
        <dbReference type="EMBL" id="MDE45384.1"/>
    </source>
</evidence>
<protein>
    <submittedName>
        <fullName evidence="6">Neuroblastoma-amplified sequence</fullName>
    </submittedName>
</protein>
<evidence type="ECO:0000259" key="5">
    <source>
        <dbReference type="Pfam" id="PF08314"/>
    </source>
</evidence>
<dbReference type="GO" id="GO:0000149">
    <property type="term" value="F:SNARE binding"/>
    <property type="evidence" value="ECO:0007669"/>
    <property type="project" value="TreeGrafter"/>
</dbReference>
<evidence type="ECO:0000256" key="3">
    <source>
        <dbReference type="ARBA" id="ARBA00022824"/>
    </source>
</evidence>
<evidence type="ECO:0000256" key="2">
    <source>
        <dbReference type="ARBA" id="ARBA00022448"/>
    </source>
</evidence>
<keyword evidence="4" id="KW-0653">Protein transport</keyword>
<feature type="domain" description="Sec39" evidence="5">
    <location>
        <begin position="229"/>
        <end position="450"/>
    </location>
</feature>
<comment type="subcellular location">
    <subcellularLocation>
        <location evidence="1">Endoplasmic reticulum</location>
    </subcellularLocation>
</comment>
<organism evidence="6">
    <name type="scientific">Aceria tosichella</name>
    <name type="common">wheat curl mite</name>
    <dbReference type="NCBI Taxonomy" id="561515"/>
    <lineage>
        <taxon>Eukaryota</taxon>
        <taxon>Metazoa</taxon>
        <taxon>Ecdysozoa</taxon>
        <taxon>Arthropoda</taxon>
        <taxon>Chelicerata</taxon>
        <taxon>Arachnida</taxon>
        <taxon>Acari</taxon>
        <taxon>Acariformes</taxon>
        <taxon>Trombidiformes</taxon>
        <taxon>Prostigmata</taxon>
        <taxon>Eupodina</taxon>
        <taxon>Eriophyoidea</taxon>
        <taxon>Eriophyidae</taxon>
        <taxon>Eriophyinae</taxon>
        <taxon>Aceriini</taxon>
        <taxon>Aceria</taxon>
    </lineage>
</organism>
<reference evidence="6" key="1">
    <citation type="submission" date="2018-10" db="EMBL/GenBank/DDBJ databases">
        <title>Transcriptome assembly of Aceria tosichella (Wheat curl mite) Type 2.</title>
        <authorList>
            <person name="Scully E.D."/>
            <person name="Geib S.M."/>
            <person name="Palmer N.A."/>
            <person name="Gupta A.K."/>
            <person name="Sarath G."/>
            <person name="Tatineni S."/>
        </authorList>
    </citation>
    <scope>NUCLEOTIDE SEQUENCE</scope>
    <source>
        <strain evidence="6">LincolnNE</strain>
    </source>
</reference>
<dbReference type="EMBL" id="GGYP01000613">
    <property type="protein sequence ID" value="MDE45384.1"/>
    <property type="molecule type" value="Transcribed_RNA"/>
</dbReference>
<keyword evidence="2" id="KW-0813">Transport</keyword>
<dbReference type="PANTHER" id="PTHR15922:SF2">
    <property type="entry name" value="NBAS SUBUNIT OF NRZ TETHERING COMPLEX"/>
    <property type="match status" value="1"/>
</dbReference>
<evidence type="ECO:0000256" key="4">
    <source>
        <dbReference type="ARBA" id="ARBA00022927"/>
    </source>
</evidence>
<evidence type="ECO:0000256" key="1">
    <source>
        <dbReference type="ARBA" id="ARBA00004240"/>
    </source>
</evidence>
<dbReference type="AlphaFoldDB" id="A0A6G1S4G2"/>
<dbReference type="GO" id="GO:0006890">
    <property type="term" value="P:retrograde vesicle-mediated transport, Golgi to endoplasmic reticulum"/>
    <property type="evidence" value="ECO:0007669"/>
    <property type="project" value="InterPro"/>
</dbReference>